<evidence type="ECO:0000256" key="1">
    <source>
        <dbReference type="ARBA" id="ARBA00005417"/>
    </source>
</evidence>
<accession>A0A1D9LLT2</accession>
<dbReference type="InterPro" id="IPR003593">
    <property type="entry name" value="AAA+_ATPase"/>
</dbReference>
<evidence type="ECO:0000256" key="2">
    <source>
        <dbReference type="ARBA" id="ARBA00022448"/>
    </source>
</evidence>
<dbReference type="AlphaFoldDB" id="A0A1D9LLT2"/>
<dbReference type="SMART" id="SM00382">
    <property type="entry name" value="AAA"/>
    <property type="match status" value="1"/>
</dbReference>
<comment type="similarity">
    <text evidence="1">Belongs to the ABC transporter superfamily.</text>
</comment>
<dbReference type="STRING" id="1108595.BKX93_20960"/>
<evidence type="ECO:0000256" key="3">
    <source>
        <dbReference type="ARBA" id="ARBA00022475"/>
    </source>
</evidence>
<evidence type="ECO:0000313" key="8">
    <source>
        <dbReference type="Proteomes" id="UP000178776"/>
    </source>
</evidence>
<dbReference type="RefSeq" id="WP_070981218.1">
    <property type="nucleotide sequence ID" value="NZ_CP017707.1"/>
</dbReference>
<dbReference type="InterPro" id="IPR003439">
    <property type="entry name" value="ABC_transporter-like_ATP-bd"/>
</dbReference>
<dbReference type="FunFam" id="3.40.50.300:FF:000134">
    <property type="entry name" value="Iron-enterobactin ABC transporter ATP-binding protein"/>
    <property type="match status" value="1"/>
</dbReference>
<dbReference type="InterPro" id="IPR017871">
    <property type="entry name" value="ABC_transporter-like_CS"/>
</dbReference>
<gene>
    <name evidence="7" type="ORF">BKX93_20960</name>
</gene>
<dbReference type="Gene3D" id="3.40.50.300">
    <property type="entry name" value="P-loop containing nucleotide triphosphate hydrolases"/>
    <property type="match status" value="1"/>
</dbReference>
<keyword evidence="2" id="KW-0813">Transport</keyword>
<keyword evidence="5" id="KW-0067">ATP-binding</keyword>
<keyword evidence="4" id="KW-0547">Nucleotide-binding</keyword>
<dbReference type="GO" id="GO:0005524">
    <property type="term" value="F:ATP binding"/>
    <property type="evidence" value="ECO:0007669"/>
    <property type="project" value="UniProtKB-KW"/>
</dbReference>
<reference evidence="7 8" key="1">
    <citation type="submission" date="2016-10" db="EMBL/GenBank/DDBJ databases">
        <title>Chromobacterium muskegensis sp. nov., an insecticidal bacterium isolated from Sphagnum bogs.</title>
        <authorList>
            <person name="Sparks M.E."/>
            <person name="Blackburn M.B."/>
            <person name="Gundersen-Rindal D.E."/>
            <person name="Mitchell A."/>
            <person name="Farrar R."/>
            <person name="Kuhar D."/>
        </authorList>
    </citation>
    <scope>NUCLEOTIDE SEQUENCE [LARGE SCALE GENOMIC DNA]</scope>
    <source>
        <strain evidence="7 8">21-1</strain>
    </source>
</reference>
<dbReference type="KEGG" id="cvc:BKX93_20960"/>
<dbReference type="Pfam" id="PF00005">
    <property type="entry name" value="ABC_tran"/>
    <property type="match status" value="1"/>
</dbReference>
<evidence type="ECO:0000256" key="4">
    <source>
        <dbReference type="ARBA" id="ARBA00022741"/>
    </source>
</evidence>
<organism evidence="7 8">
    <name type="scientific">Chromobacterium vaccinii</name>
    <dbReference type="NCBI Taxonomy" id="1108595"/>
    <lineage>
        <taxon>Bacteria</taxon>
        <taxon>Pseudomonadati</taxon>
        <taxon>Pseudomonadota</taxon>
        <taxon>Betaproteobacteria</taxon>
        <taxon>Neisseriales</taxon>
        <taxon>Chromobacteriaceae</taxon>
        <taxon>Chromobacterium</taxon>
    </lineage>
</organism>
<proteinExistence type="inferred from homology"/>
<protein>
    <submittedName>
        <fullName evidence="7">Histidinol phosphatase</fullName>
    </submittedName>
</protein>
<dbReference type="InterPro" id="IPR027417">
    <property type="entry name" value="P-loop_NTPase"/>
</dbReference>
<dbReference type="PANTHER" id="PTHR42794:SF2">
    <property type="entry name" value="ABC TRANSPORTER ATP-BINDING PROTEIN"/>
    <property type="match status" value="1"/>
</dbReference>
<evidence type="ECO:0000259" key="6">
    <source>
        <dbReference type="PROSITE" id="PS50893"/>
    </source>
</evidence>
<keyword evidence="3" id="KW-0472">Membrane</keyword>
<dbReference type="PANTHER" id="PTHR42794">
    <property type="entry name" value="HEMIN IMPORT ATP-BINDING PROTEIN HMUV"/>
    <property type="match status" value="1"/>
</dbReference>
<dbReference type="PROSITE" id="PS00211">
    <property type="entry name" value="ABC_TRANSPORTER_1"/>
    <property type="match status" value="1"/>
</dbReference>
<dbReference type="GeneID" id="68843672"/>
<keyword evidence="3" id="KW-1003">Cell membrane</keyword>
<dbReference type="CDD" id="cd03214">
    <property type="entry name" value="ABC_Iron-Siderophores_B12_Hemin"/>
    <property type="match status" value="1"/>
</dbReference>
<sequence>MSALELCGLDWSPDAATAPEARLLRDIALTVRPGEFVGVIGPNGSGKTSTLRCAFRFNKPLAGKAKLDGADIWGQSAASFARRVAVVLQEFPEDFGLTVREVADMGRIPHQSLLRGGSAADHAIVDEALTQVGLTSQQHQPFATLSGGEKQRALLARALAQKPELLILDEPTNHLDLRHQLSLLRLVRRLGIAAVATLHDLNLAAAFCHRLYALKAGRVVASGAPEAVLTPSLLAEVFGVRALVDRHPQAGHPRITLLEEDNA</sequence>
<dbReference type="SUPFAM" id="SSF52540">
    <property type="entry name" value="P-loop containing nucleoside triphosphate hydrolases"/>
    <property type="match status" value="1"/>
</dbReference>
<dbReference type="Proteomes" id="UP000178776">
    <property type="component" value="Chromosome"/>
</dbReference>
<evidence type="ECO:0000256" key="5">
    <source>
        <dbReference type="ARBA" id="ARBA00022840"/>
    </source>
</evidence>
<evidence type="ECO:0000313" key="7">
    <source>
        <dbReference type="EMBL" id="AOZ52225.1"/>
    </source>
</evidence>
<dbReference type="GO" id="GO:0016887">
    <property type="term" value="F:ATP hydrolysis activity"/>
    <property type="evidence" value="ECO:0007669"/>
    <property type="project" value="InterPro"/>
</dbReference>
<name>A0A1D9LLT2_9NEIS</name>
<feature type="domain" description="ABC transporter" evidence="6">
    <location>
        <begin position="4"/>
        <end position="241"/>
    </location>
</feature>
<dbReference type="EMBL" id="CP017707">
    <property type="protein sequence ID" value="AOZ52225.1"/>
    <property type="molecule type" value="Genomic_DNA"/>
</dbReference>
<dbReference type="PROSITE" id="PS50893">
    <property type="entry name" value="ABC_TRANSPORTER_2"/>
    <property type="match status" value="1"/>
</dbReference>